<evidence type="ECO:0000313" key="9">
    <source>
        <dbReference type="Proteomes" id="UP000598633"/>
    </source>
</evidence>
<dbReference type="Gene3D" id="3.30.479.30">
    <property type="entry name" value="Band 7 domain"/>
    <property type="match status" value="1"/>
</dbReference>
<comment type="subcellular location">
    <subcellularLocation>
        <location evidence="1">Membrane</location>
        <topology evidence="1">Single-pass membrane protein</topology>
    </subcellularLocation>
</comment>
<evidence type="ECO:0000259" key="7">
    <source>
        <dbReference type="Pfam" id="PF15975"/>
    </source>
</evidence>
<dbReference type="GO" id="GO:0005886">
    <property type="term" value="C:plasma membrane"/>
    <property type="evidence" value="ECO:0007669"/>
    <property type="project" value="TreeGrafter"/>
</dbReference>
<dbReference type="InterPro" id="IPR027705">
    <property type="entry name" value="Flotillin_fam"/>
</dbReference>
<proteinExistence type="inferred from homology"/>
<gene>
    <name evidence="8" type="ORF">IFJ97_04695</name>
</gene>
<evidence type="ECO:0000259" key="6">
    <source>
        <dbReference type="Pfam" id="PF01145"/>
    </source>
</evidence>
<dbReference type="InterPro" id="IPR001107">
    <property type="entry name" value="Band_7"/>
</dbReference>
<protein>
    <submittedName>
        <fullName evidence="8">Flotillin family protein</fullName>
    </submittedName>
</protein>
<organism evidence="8 9">
    <name type="scientific">Candidatus Sulfomarinibacter kjeldsenii</name>
    <dbReference type="NCBI Taxonomy" id="2885994"/>
    <lineage>
        <taxon>Bacteria</taxon>
        <taxon>Pseudomonadati</taxon>
        <taxon>Acidobacteriota</taxon>
        <taxon>Thermoanaerobaculia</taxon>
        <taxon>Thermoanaerobaculales</taxon>
        <taxon>Candidatus Sulfomarinibacteraceae</taxon>
        <taxon>Candidatus Sulfomarinibacter</taxon>
    </lineage>
</organism>
<dbReference type="Pfam" id="PF01145">
    <property type="entry name" value="Band_7"/>
    <property type="match status" value="1"/>
</dbReference>
<dbReference type="PANTHER" id="PTHR13806">
    <property type="entry name" value="FLOTILLIN-RELATED"/>
    <property type="match status" value="1"/>
</dbReference>
<dbReference type="GO" id="GO:0002020">
    <property type="term" value="F:protease binding"/>
    <property type="evidence" value="ECO:0007669"/>
    <property type="project" value="TreeGrafter"/>
</dbReference>
<dbReference type="AlphaFoldDB" id="A0A8J6Y6T4"/>
<evidence type="ECO:0000313" key="8">
    <source>
        <dbReference type="EMBL" id="MBD3870639.1"/>
    </source>
</evidence>
<name>A0A8J6Y6T4_9BACT</name>
<comment type="similarity">
    <text evidence="2">Belongs to the band 7/mec-2 family. Flotillin subfamily.</text>
</comment>
<evidence type="ECO:0000256" key="3">
    <source>
        <dbReference type="ARBA" id="ARBA00023136"/>
    </source>
</evidence>
<dbReference type="PANTHER" id="PTHR13806:SF46">
    <property type="entry name" value="FLOTILLIN-1-RELATED"/>
    <property type="match status" value="1"/>
</dbReference>
<reference evidence="8 9" key="1">
    <citation type="submission" date="2020-08" db="EMBL/GenBank/DDBJ databases">
        <title>Acidobacteriota in marine sediments use diverse sulfur dissimilation pathways.</title>
        <authorList>
            <person name="Wasmund K."/>
        </authorList>
    </citation>
    <scope>NUCLEOTIDE SEQUENCE [LARGE SCALE GENOMIC DNA]</scope>
    <source>
        <strain evidence="8">MAG AM3-A</strain>
    </source>
</reference>
<dbReference type="EMBL" id="JACXWA010000074">
    <property type="protein sequence ID" value="MBD3870639.1"/>
    <property type="molecule type" value="Genomic_DNA"/>
</dbReference>
<accession>A0A8J6Y6T4</accession>
<dbReference type="Proteomes" id="UP000598633">
    <property type="component" value="Unassembled WGS sequence"/>
</dbReference>
<feature type="domain" description="Band 7" evidence="6">
    <location>
        <begin position="30"/>
        <end position="222"/>
    </location>
</feature>
<keyword evidence="5" id="KW-0812">Transmembrane</keyword>
<comment type="caution">
    <text evidence="8">The sequence shown here is derived from an EMBL/GenBank/DDBJ whole genome shotgun (WGS) entry which is preliminary data.</text>
</comment>
<dbReference type="InterPro" id="IPR036013">
    <property type="entry name" value="Band_7/SPFH_dom_sf"/>
</dbReference>
<feature type="transmembrane region" description="Helical" evidence="5">
    <location>
        <begin position="6"/>
        <end position="24"/>
    </location>
</feature>
<dbReference type="SUPFAM" id="SSF117892">
    <property type="entry name" value="Band 7/SPFH domain"/>
    <property type="match status" value="1"/>
</dbReference>
<keyword evidence="3 5" id="KW-0472">Membrane</keyword>
<evidence type="ECO:0000256" key="5">
    <source>
        <dbReference type="SAM" id="Phobius"/>
    </source>
</evidence>
<dbReference type="Pfam" id="PF15975">
    <property type="entry name" value="Flot"/>
    <property type="match status" value="1"/>
</dbReference>
<evidence type="ECO:0000256" key="4">
    <source>
        <dbReference type="SAM" id="MobiDB-lite"/>
    </source>
</evidence>
<feature type="domain" description="Flotillin C-terminal" evidence="7">
    <location>
        <begin position="364"/>
        <end position="434"/>
    </location>
</feature>
<dbReference type="InterPro" id="IPR031905">
    <property type="entry name" value="Flotillin_C"/>
</dbReference>
<evidence type="ECO:0000256" key="2">
    <source>
        <dbReference type="ARBA" id="ARBA00007161"/>
    </source>
</evidence>
<feature type="region of interest" description="Disordered" evidence="4">
    <location>
        <begin position="479"/>
        <end position="501"/>
    </location>
</feature>
<dbReference type="CDD" id="cd03399">
    <property type="entry name" value="SPFH_flotillin"/>
    <property type="match status" value="1"/>
</dbReference>
<dbReference type="GO" id="GO:0072659">
    <property type="term" value="P:protein localization to plasma membrane"/>
    <property type="evidence" value="ECO:0007669"/>
    <property type="project" value="TreeGrafter"/>
</dbReference>
<sequence>MGAEIFFFFLIVIPVVLFFAYLLIRVRYKKAGPDEALIVFGRRKLFGKKVRTEKGEIEGFRIIRGGGTFVWPAWEQYEVLSLRMMTLEIDMPHVYTVQGIPINVKAVAQVKVQGDIDHIRSAAEGFLGMPVDDIQATIKETVAGHLRGIVGTLTVEELYRDQRRFQEKVREEAHVDLEGMGFEFRSFVFRAIQDDQGYLNALGQPKIQEALKNARIATAGADRDAKIEEEQARQQKEQKRIGVDTEIAEADKALSLKVASIKKEVDVADAQAVKAGEMELKVQDIQIADQEVERQKLELNASIREQADAKKYEAERLADAKKYTVEQEATAERLRREQAAKALQAEGVAKAEAESVQRRQIGLAEAEAILAKGEAEAEARRQLAEALKLYNEAGLSIEALKVLPEIAAAVSEPLSRAGETTIISNGGNPGDGTGAARLTDDVIQVLSQLGPVMKQLSGVDLDNLLQNISRLPGAVADNLDSKGPIGAKGSKGQSGKVFETE</sequence>
<keyword evidence="5" id="KW-1133">Transmembrane helix</keyword>
<evidence type="ECO:0000256" key="1">
    <source>
        <dbReference type="ARBA" id="ARBA00004167"/>
    </source>
</evidence>